<protein>
    <submittedName>
        <fullName evidence="1">Uncharacterized protein</fullName>
    </submittedName>
</protein>
<reference evidence="1 2" key="1">
    <citation type="journal article" date="2013" name="PLoS ONE">
        <title>Assembly-driven community genomics of a hypersaline microbial ecosystem.</title>
        <authorList>
            <person name="Podell S."/>
            <person name="Ugalde J.A."/>
            <person name="Narasingarao P."/>
            <person name="Banfield J.F."/>
            <person name="Heidelberg K.B."/>
            <person name="Allen E.E."/>
        </authorList>
    </citation>
    <scope>NUCLEOTIDE SEQUENCE [LARGE SCALE GENOMIC DNA]</scope>
    <source>
        <strain evidence="2">J07HQW1</strain>
    </source>
</reference>
<sequence length="74" mass="8336">MSASPWGPLLVTHTTPDLAGSLLTPGAWLDEWCLENRTAQYVSIIAHWADYNYTSAHYCSDEQSVYCDTFSVYD</sequence>
<dbReference type="HOGENOM" id="CLU_2678826_0_0_2"/>
<evidence type="ECO:0000313" key="2">
    <source>
        <dbReference type="Proteomes" id="UP000030649"/>
    </source>
</evidence>
<dbReference type="EMBL" id="KE356560">
    <property type="protein sequence ID" value="ERG91933.1"/>
    <property type="molecule type" value="Genomic_DNA"/>
</dbReference>
<proteinExistence type="predicted"/>
<gene>
    <name evidence="1" type="ORF">J07HQW1_01967</name>
</gene>
<name>U1N683_9EURY</name>
<organism evidence="1 2">
    <name type="scientific">Haloquadratum walsbyi J07HQW1</name>
    <dbReference type="NCBI Taxonomy" id="1238424"/>
    <lineage>
        <taxon>Archaea</taxon>
        <taxon>Methanobacteriati</taxon>
        <taxon>Methanobacteriota</taxon>
        <taxon>Stenosarchaea group</taxon>
        <taxon>Halobacteria</taxon>
        <taxon>Halobacteriales</taxon>
        <taxon>Haloferacaceae</taxon>
        <taxon>Haloquadratum</taxon>
    </lineage>
</organism>
<accession>U1N683</accession>
<dbReference type="Proteomes" id="UP000030649">
    <property type="component" value="Unassembled WGS sequence"/>
</dbReference>
<evidence type="ECO:0000313" key="1">
    <source>
        <dbReference type="EMBL" id="ERG91933.1"/>
    </source>
</evidence>
<dbReference type="AlphaFoldDB" id="U1N683"/>